<feature type="transmembrane region" description="Helical" evidence="3">
    <location>
        <begin position="84"/>
        <end position="104"/>
    </location>
</feature>
<feature type="transmembrane region" description="Helical" evidence="3">
    <location>
        <begin position="413"/>
        <end position="434"/>
    </location>
</feature>
<dbReference type="RefSeq" id="WP_094033547.1">
    <property type="nucleotide sequence ID" value="NZ_CP022540.1"/>
</dbReference>
<accession>A0A222DZ92</accession>
<organism evidence="4 5">
    <name type="scientific">Antarctobacter heliothermus</name>
    <dbReference type="NCBI Taxonomy" id="74033"/>
    <lineage>
        <taxon>Bacteria</taxon>
        <taxon>Pseudomonadati</taxon>
        <taxon>Pseudomonadota</taxon>
        <taxon>Alphaproteobacteria</taxon>
        <taxon>Rhodobacterales</taxon>
        <taxon>Roseobacteraceae</taxon>
        <taxon>Antarctobacter</taxon>
    </lineage>
</organism>
<dbReference type="GO" id="GO:0005886">
    <property type="term" value="C:plasma membrane"/>
    <property type="evidence" value="ECO:0007669"/>
    <property type="project" value="TreeGrafter"/>
</dbReference>
<proteinExistence type="predicted"/>
<sequence length="439" mass="47648">MSNPAAKDDAGIAAWKDKRAAIAAADAAARQQPPPIAKTPTAPAAVEEPKSPAMVFLQSVPADDAPKLPEAAQPQRRLKDPQNWLLFGSIVILPVLLVAAYLMFVATPLYEARSVIAITKTGNSGSGVQAGLLGGLEKPSNLQEVFRADTYINSQALMDSLEEEIGLVTELSGEAIDPIRRLRTIPVLSVSKRMQFDRFVESSVDVQSGLLTLFVRADSHEQAILVSEAVLRNAESQVSRLGQMLFDKRQSHAADMRNVAETQVQDAQTALVALQMKYQDVDPKNRVENIYARIKELEDEAYRIDNDIQKAQIAGVGDNRQTEKLIALAAHISAQIDKERAQLVSPDGISPTPLNNMLMEYERAALNLELAREAVRSAIATQAEANREAALNRSIFQVVVPPSTAQAALYPRIPATLAFTLIVCLALFGAVVTLRSGRS</sequence>
<keyword evidence="5" id="KW-1185">Reference proteome</keyword>
<keyword evidence="3" id="KW-1133">Transmembrane helix</keyword>
<feature type="region of interest" description="Disordered" evidence="2">
    <location>
        <begin position="24"/>
        <end position="47"/>
    </location>
</feature>
<feature type="coiled-coil region" evidence="1">
    <location>
        <begin position="257"/>
        <end position="314"/>
    </location>
</feature>
<dbReference type="GO" id="GO:0004713">
    <property type="term" value="F:protein tyrosine kinase activity"/>
    <property type="evidence" value="ECO:0007669"/>
    <property type="project" value="TreeGrafter"/>
</dbReference>
<evidence type="ECO:0000256" key="3">
    <source>
        <dbReference type="SAM" id="Phobius"/>
    </source>
</evidence>
<keyword evidence="3" id="KW-0472">Membrane</keyword>
<dbReference type="EMBL" id="CP022540">
    <property type="protein sequence ID" value="ASP19277.1"/>
    <property type="molecule type" value="Genomic_DNA"/>
</dbReference>
<dbReference type="PANTHER" id="PTHR32309">
    <property type="entry name" value="TYROSINE-PROTEIN KINASE"/>
    <property type="match status" value="1"/>
</dbReference>
<evidence type="ECO:0000256" key="1">
    <source>
        <dbReference type="SAM" id="Coils"/>
    </source>
</evidence>
<keyword evidence="1" id="KW-0175">Coiled coil</keyword>
<reference evidence="4 5" key="1">
    <citation type="submission" date="2017-07" db="EMBL/GenBank/DDBJ databases">
        <title>Genome Sequence of Antarctobacter heliothermus Strain SMS3 Isolated from a culture of the Diatom Skeletonema marinoi.</title>
        <authorList>
            <person name="Topel M."/>
            <person name="Pinder M.I.M."/>
            <person name="Johansson O.N."/>
            <person name="Kourtchenko O."/>
            <person name="Godhe A."/>
            <person name="Clarke A.K."/>
        </authorList>
    </citation>
    <scope>NUCLEOTIDE SEQUENCE [LARGE SCALE GENOMIC DNA]</scope>
    <source>
        <strain evidence="4 5">SMS3</strain>
    </source>
</reference>
<gene>
    <name evidence="4" type="ORF">ANTHELSMS3_00557</name>
</gene>
<protein>
    <submittedName>
        <fullName evidence="4">BexC_CtrB_KpsE: polysaccharide export inner-membrane protein, BexC/CtrB/KpsE family</fullName>
    </submittedName>
</protein>
<dbReference type="PANTHER" id="PTHR32309:SF13">
    <property type="entry name" value="FERRIC ENTEROBACTIN TRANSPORT PROTEIN FEPE"/>
    <property type="match status" value="1"/>
</dbReference>
<dbReference type="KEGG" id="aht:ANTHELSMS3_00557"/>
<dbReference type="Proteomes" id="UP000203589">
    <property type="component" value="Chromosome"/>
</dbReference>
<evidence type="ECO:0000256" key="2">
    <source>
        <dbReference type="SAM" id="MobiDB-lite"/>
    </source>
</evidence>
<dbReference type="InterPro" id="IPR050445">
    <property type="entry name" value="Bact_polysacc_biosynth/exp"/>
</dbReference>
<keyword evidence="3" id="KW-0812">Transmembrane</keyword>
<dbReference type="OrthoDB" id="7803779at2"/>
<dbReference type="AlphaFoldDB" id="A0A222DZ92"/>
<evidence type="ECO:0000313" key="5">
    <source>
        <dbReference type="Proteomes" id="UP000203589"/>
    </source>
</evidence>
<name>A0A222DZ92_9RHOB</name>
<evidence type="ECO:0000313" key="4">
    <source>
        <dbReference type="EMBL" id="ASP19277.1"/>
    </source>
</evidence>